<reference evidence="1 2" key="1">
    <citation type="submission" date="2024-09" db="EMBL/GenBank/DDBJ databases">
        <authorList>
            <person name="Sun Q."/>
            <person name="Mori K."/>
        </authorList>
    </citation>
    <scope>NUCLEOTIDE SEQUENCE [LARGE SCALE GENOMIC DNA]</scope>
    <source>
        <strain evidence="1 2">CGMCC 1.15906</strain>
    </source>
</reference>
<proteinExistence type="predicted"/>
<gene>
    <name evidence="1" type="ORF">ACFFGN_33710</name>
</gene>
<dbReference type="RefSeq" id="WP_380056511.1">
    <property type="nucleotide sequence ID" value="NZ_JBHLTC010000041.1"/>
</dbReference>
<protein>
    <submittedName>
        <fullName evidence="1">Uncharacterized protein</fullName>
    </submittedName>
</protein>
<dbReference type="Proteomes" id="UP001589890">
    <property type="component" value="Unassembled WGS sequence"/>
</dbReference>
<accession>A0ABV6QWR5</accession>
<comment type="caution">
    <text evidence="1">The sequence shown here is derived from an EMBL/GenBank/DDBJ whole genome shotgun (WGS) entry which is preliminary data.</text>
</comment>
<evidence type="ECO:0000313" key="2">
    <source>
        <dbReference type="Proteomes" id="UP001589890"/>
    </source>
</evidence>
<organism evidence="1 2">
    <name type="scientific">Kribbella deserti</name>
    <dbReference type="NCBI Taxonomy" id="1926257"/>
    <lineage>
        <taxon>Bacteria</taxon>
        <taxon>Bacillati</taxon>
        <taxon>Actinomycetota</taxon>
        <taxon>Actinomycetes</taxon>
        <taxon>Propionibacteriales</taxon>
        <taxon>Kribbellaceae</taxon>
        <taxon>Kribbella</taxon>
    </lineage>
</organism>
<sequence>MTTRLADVLGDHQRLVALARADASAAAGARQPGKPREAFDALRDDLRSRGARLADGSEVRTRAKALQWLAEGIEASRAGNSPFELGAPVGTRRLLYSGNVIDPETNQTVALDPSRPAEPGNELHSGAVARAITTELPDTMTLEQTRDGALMDGLRLYENGTRELIADLRATDSGLDAAISRIEGPGEDPNAFADATWNCLSGLYAEGAAADMRADPALECGVVTSQLRTSTVYARSEYPALAGMPDQIVYSGQVRTTDGAHSPLPGGLTDSDLRRFGRGVDGGQLRVLDGLARPGSAVQVGAGEHAVAHQRGGQARQQIERD</sequence>
<name>A0ABV6QWR5_9ACTN</name>
<dbReference type="EMBL" id="JBHLTC010000041">
    <property type="protein sequence ID" value="MFC0629070.1"/>
    <property type="molecule type" value="Genomic_DNA"/>
</dbReference>
<evidence type="ECO:0000313" key="1">
    <source>
        <dbReference type="EMBL" id="MFC0629070.1"/>
    </source>
</evidence>
<keyword evidence="2" id="KW-1185">Reference proteome</keyword>